<evidence type="ECO:0000256" key="5">
    <source>
        <dbReference type="ARBA" id="ARBA00023204"/>
    </source>
</evidence>
<evidence type="ECO:0000313" key="8">
    <source>
        <dbReference type="Proteomes" id="UP000034212"/>
    </source>
</evidence>
<dbReference type="AlphaFoldDB" id="A0A0G1VSL8"/>
<sequence length="197" mass="22948">MNPAIKKYFKSVDPILFSVINHIESFELVKYDDYFVCVCREIIGQQLSGKVADVIYERFLNLFPKKIVTPQQLLKLPDKKIRAIGTSWSKVSYIKDLALKIRSGEVNLKTIAELGDKEVIRELSKVKGIGSWTAEMFLMFTLGREDVFSYGDLGLRRAIQKLYKFKKEPTVKQMEKIVIKWKPYRTYAARILWKSLE</sequence>
<dbReference type="PANTHER" id="PTHR43003">
    <property type="entry name" value="DNA-3-METHYLADENINE GLYCOSYLASE"/>
    <property type="match status" value="1"/>
</dbReference>
<keyword evidence="5" id="KW-0234">DNA repair</keyword>
<dbReference type="GO" id="GO:0008725">
    <property type="term" value="F:DNA-3-methyladenine glycosylase activity"/>
    <property type="evidence" value="ECO:0007669"/>
    <property type="project" value="TreeGrafter"/>
</dbReference>
<dbReference type="InterPro" id="IPR003265">
    <property type="entry name" value="HhH-GPD_domain"/>
</dbReference>
<organism evidence="7 8">
    <name type="scientific">Candidatus Gottesmanbacteria bacterium GW2011_GWA1_47_8</name>
    <dbReference type="NCBI Taxonomy" id="1618438"/>
    <lineage>
        <taxon>Bacteria</taxon>
        <taxon>Candidatus Gottesmaniibacteriota</taxon>
    </lineage>
</organism>
<comment type="caution">
    <text evidence="7">The sequence shown here is derived from an EMBL/GenBank/DDBJ whole genome shotgun (WGS) entry which is preliminary data.</text>
</comment>
<dbReference type="Proteomes" id="UP000034212">
    <property type="component" value="Unassembled WGS sequence"/>
</dbReference>
<protein>
    <recommendedName>
        <fullName evidence="3">DNA-3-methyladenine glycosylase II</fullName>
        <ecNumber evidence="3">3.2.2.21</ecNumber>
    </recommendedName>
</protein>
<evidence type="ECO:0000256" key="2">
    <source>
        <dbReference type="ARBA" id="ARBA00010817"/>
    </source>
</evidence>
<dbReference type="GO" id="GO:0043916">
    <property type="term" value="F:DNA-7-methylguanine glycosylase activity"/>
    <property type="evidence" value="ECO:0007669"/>
    <property type="project" value="TreeGrafter"/>
</dbReference>
<dbReference type="SMART" id="SM00478">
    <property type="entry name" value="ENDO3c"/>
    <property type="match status" value="1"/>
</dbReference>
<evidence type="ECO:0000259" key="6">
    <source>
        <dbReference type="SMART" id="SM00478"/>
    </source>
</evidence>
<dbReference type="GO" id="GO:0032993">
    <property type="term" value="C:protein-DNA complex"/>
    <property type="evidence" value="ECO:0007669"/>
    <property type="project" value="TreeGrafter"/>
</dbReference>
<dbReference type="EC" id="3.2.2.21" evidence="3"/>
<dbReference type="GO" id="GO:0006307">
    <property type="term" value="P:DNA alkylation repair"/>
    <property type="evidence" value="ECO:0007669"/>
    <property type="project" value="TreeGrafter"/>
</dbReference>
<accession>A0A0G1VSL8</accession>
<dbReference type="GO" id="GO:0006285">
    <property type="term" value="P:base-excision repair, AP site formation"/>
    <property type="evidence" value="ECO:0007669"/>
    <property type="project" value="TreeGrafter"/>
</dbReference>
<dbReference type="Gene3D" id="1.10.340.30">
    <property type="entry name" value="Hypothetical protein, domain 2"/>
    <property type="match status" value="1"/>
</dbReference>
<feature type="domain" description="HhH-GPD" evidence="6">
    <location>
        <begin position="43"/>
        <end position="197"/>
    </location>
</feature>
<reference evidence="7 8" key="1">
    <citation type="journal article" date="2015" name="Nature">
        <title>rRNA introns, odd ribosomes, and small enigmatic genomes across a large radiation of phyla.</title>
        <authorList>
            <person name="Brown C.T."/>
            <person name="Hug L.A."/>
            <person name="Thomas B.C."/>
            <person name="Sharon I."/>
            <person name="Castelle C.J."/>
            <person name="Singh A."/>
            <person name="Wilkins M.J."/>
            <person name="Williams K.H."/>
            <person name="Banfield J.F."/>
        </authorList>
    </citation>
    <scope>NUCLEOTIDE SEQUENCE [LARGE SCALE GENOMIC DNA]</scope>
</reference>
<evidence type="ECO:0000313" key="7">
    <source>
        <dbReference type="EMBL" id="KKU81128.1"/>
    </source>
</evidence>
<evidence type="ECO:0000256" key="3">
    <source>
        <dbReference type="ARBA" id="ARBA00012000"/>
    </source>
</evidence>
<name>A0A0G1VSL8_9BACT</name>
<gene>
    <name evidence="7" type="ORF">UY08_C0002G0041</name>
</gene>
<dbReference type="SUPFAM" id="SSF48150">
    <property type="entry name" value="DNA-glycosylase"/>
    <property type="match status" value="1"/>
</dbReference>
<dbReference type="GO" id="GO:0005737">
    <property type="term" value="C:cytoplasm"/>
    <property type="evidence" value="ECO:0007669"/>
    <property type="project" value="TreeGrafter"/>
</dbReference>
<dbReference type="CDD" id="cd00056">
    <property type="entry name" value="ENDO3c"/>
    <property type="match status" value="1"/>
</dbReference>
<comment type="catalytic activity">
    <reaction evidence="1">
        <text>Hydrolysis of alkylated DNA, releasing 3-methyladenine, 3-methylguanine, 7-methylguanine and 7-methyladenine.</text>
        <dbReference type="EC" id="3.2.2.21"/>
    </reaction>
</comment>
<dbReference type="PANTHER" id="PTHR43003:SF5">
    <property type="entry name" value="DNA-3-METHYLADENINE GLYCOSYLASE"/>
    <property type="match status" value="1"/>
</dbReference>
<dbReference type="GO" id="GO:0032131">
    <property type="term" value="F:alkylated DNA binding"/>
    <property type="evidence" value="ECO:0007669"/>
    <property type="project" value="TreeGrafter"/>
</dbReference>
<dbReference type="InterPro" id="IPR051912">
    <property type="entry name" value="Alkylbase_DNA_Glycosylase/TA"/>
</dbReference>
<dbReference type="EMBL" id="LCOQ01000002">
    <property type="protein sequence ID" value="KKU81128.1"/>
    <property type="molecule type" value="Genomic_DNA"/>
</dbReference>
<dbReference type="Pfam" id="PF00730">
    <property type="entry name" value="HhH-GPD"/>
    <property type="match status" value="1"/>
</dbReference>
<dbReference type="Gene3D" id="1.10.1670.40">
    <property type="match status" value="1"/>
</dbReference>
<dbReference type="FunFam" id="1.10.340.30:FF:000004">
    <property type="entry name" value="DNA-3-methyladenine glycosylase II"/>
    <property type="match status" value="1"/>
</dbReference>
<keyword evidence="4" id="KW-0227">DNA damage</keyword>
<comment type="similarity">
    <text evidence="2">Belongs to the alkylbase DNA glycosidase AlkA family.</text>
</comment>
<evidence type="ECO:0000256" key="4">
    <source>
        <dbReference type="ARBA" id="ARBA00022763"/>
    </source>
</evidence>
<dbReference type="InterPro" id="IPR011257">
    <property type="entry name" value="DNA_glycosylase"/>
</dbReference>
<evidence type="ECO:0000256" key="1">
    <source>
        <dbReference type="ARBA" id="ARBA00000086"/>
    </source>
</evidence>
<proteinExistence type="inferred from homology"/>